<protein>
    <submittedName>
        <fullName evidence="2">GNAT family N-acetyltransferase</fullName>
    </submittedName>
</protein>
<dbReference type="Pfam" id="PF13673">
    <property type="entry name" value="Acetyltransf_10"/>
    <property type="match status" value="1"/>
</dbReference>
<keyword evidence="2" id="KW-0808">Transferase</keyword>
<name>A0A6M1RMP8_9GAMM</name>
<dbReference type="InterPro" id="IPR052564">
    <property type="entry name" value="N-acetyltrans/Recomb-assoc"/>
</dbReference>
<dbReference type="InterPro" id="IPR016181">
    <property type="entry name" value="Acyl_CoA_acyltransferase"/>
</dbReference>
<dbReference type="GO" id="GO:0016747">
    <property type="term" value="F:acyltransferase activity, transferring groups other than amino-acyl groups"/>
    <property type="evidence" value="ECO:0007669"/>
    <property type="project" value="InterPro"/>
</dbReference>
<evidence type="ECO:0000313" key="3">
    <source>
        <dbReference type="Proteomes" id="UP000473008"/>
    </source>
</evidence>
<dbReference type="PANTHER" id="PTHR43451:SF1">
    <property type="entry name" value="ACETYLTRANSFERASE"/>
    <property type="match status" value="1"/>
</dbReference>
<dbReference type="EMBL" id="JAALDL010000003">
    <property type="protein sequence ID" value="NGN97307.1"/>
    <property type="molecule type" value="Genomic_DNA"/>
</dbReference>
<dbReference type="Gene3D" id="3.40.630.30">
    <property type="match status" value="1"/>
</dbReference>
<dbReference type="Proteomes" id="UP000473008">
    <property type="component" value="Unassembled WGS sequence"/>
</dbReference>
<keyword evidence="3" id="KW-1185">Reference proteome</keyword>
<proteinExistence type="predicted"/>
<dbReference type="PANTHER" id="PTHR43451">
    <property type="entry name" value="ACETYLTRANSFERASE (GNAT) FAMILY PROTEIN"/>
    <property type="match status" value="1"/>
</dbReference>
<evidence type="ECO:0000259" key="1">
    <source>
        <dbReference type="PROSITE" id="PS51186"/>
    </source>
</evidence>
<reference evidence="2 3" key="1">
    <citation type="submission" date="2020-02" db="EMBL/GenBank/DDBJ databases">
        <title>The draft genome of Grimontia sedimenta sp. nov., isolated from benthic sediments near coral reefs south of Kuwait.</title>
        <authorList>
            <person name="Mahmoud H.M."/>
            <person name="Jose L."/>
            <person name="Eapen S."/>
        </authorList>
    </citation>
    <scope>NUCLEOTIDE SEQUENCE [LARGE SCALE GENOMIC DNA]</scope>
    <source>
        <strain evidence="2 3">S25</strain>
    </source>
</reference>
<comment type="caution">
    <text evidence="2">The sequence shown here is derived from an EMBL/GenBank/DDBJ whole genome shotgun (WGS) entry which is preliminary data.</text>
</comment>
<dbReference type="InterPro" id="IPR000182">
    <property type="entry name" value="GNAT_dom"/>
</dbReference>
<accession>A0A6M1RMP8</accession>
<evidence type="ECO:0000313" key="2">
    <source>
        <dbReference type="EMBL" id="NGN97307.1"/>
    </source>
</evidence>
<dbReference type="CDD" id="cd04301">
    <property type="entry name" value="NAT_SF"/>
    <property type="match status" value="1"/>
</dbReference>
<sequence length="147" mass="16400">MEIRKVVLRDLEAAQELVNSVSEADVMPLFNEQGQAEFKSRILPDLATTFDDSRFYTVIAFKNEKVIGFAALREGNYLTHLFVAKSTQGTGLGKRLLEHVLTTTSSKEISLRSSVNALAFYASQGFEATGEESDFNGIRFVPMRLSR</sequence>
<organism evidence="2 3">
    <name type="scientific">Grimontia sedimenti</name>
    <dbReference type="NCBI Taxonomy" id="2711294"/>
    <lineage>
        <taxon>Bacteria</taxon>
        <taxon>Pseudomonadati</taxon>
        <taxon>Pseudomonadota</taxon>
        <taxon>Gammaproteobacteria</taxon>
        <taxon>Vibrionales</taxon>
        <taxon>Vibrionaceae</taxon>
        <taxon>Grimontia</taxon>
    </lineage>
</organism>
<dbReference type="RefSeq" id="WP_165012304.1">
    <property type="nucleotide sequence ID" value="NZ_JAALDL010000003.1"/>
</dbReference>
<dbReference type="AlphaFoldDB" id="A0A6M1RMP8"/>
<feature type="domain" description="N-acetyltransferase" evidence="1">
    <location>
        <begin position="1"/>
        <end position="147"/>
    </location>
</feature>
<gene>
    <name evidence="2" type="ORF">G5S52_06420</name>
</gene>
<dbReference type="PROSITE" id="PS51186">
    <property type="entry name" value="GNAT"/>
    <property type="match status" value="1"/>
</dbReference>
<dbReference type="SUPFAM" id="SSF55729">
    <property type="entry name" value="Acyl-CoA N-acyltransferases (Nat)"/>
    <property type="match status" value="1"/>
</dbReference>